<feature type="region of interest" description="Disordered" evidence="1">
    <location>
        <begin position="20"/>
        <end position="47"/>
    </location>
</feature>
<reference evidence="3 4" key="1">
    <citation type="submission" date="2019-09" db="EMBL/GenBank/DDBJ databases">
        <title>Complete Genome Sequence of Janibacter melonis M714 with both human health impact and industrial applications.</title>
        <authorList>
            <person name="Jin M."/>
            <person name="Zhao Q.R."/>
        </authorList>
    </citation>
    <scope>NUCLEOTIDE SEQUENCE [LARGE SCALE GENOMIC DNA]</scope>
    <source>
        <strain evidence="3 4">M714</strain>
    </source>
</reference>
<name>A0A5P8FPK0_9MICO</name>
<dbReference type="GeneID" id="59162711"/>
<feature type="chain" id="PRO_5038796390" description="Lipoprotein LpqB beta-propeller domain-containing protein" evidence="2">
    <location>
        <begin position="23"/>
        <end position="411"/>
    </location>
</feature>
<feature type="signal peptide" evidence="2">
    <location>
        <begin position="1"/>
        <end position="22"/>
    </location>
</feature>
<gene>
    <name evidence="3" type="ORF">EEW87_016080</name>
</gene>
<evidence type="ECO:0000313" key="4">
    <source>
        <dbReference type="Proteomes" id="UP000271708"/>
    </source>
</evidence>
<proteinExistence type="predicted"/>
<accession>A0A5P8FPK0</accession>
<feature type="compositionally biased region" description="Polar residues" evidence="1">
    <location>
        <begin position="36"/>
        <end position="47"/>
    </location>
</feature>
<organism evidence="3 4">
    <name type="scientific">Janibacter melonis</name>
    <dbReference type="NCBI Taxonomy" id="262209"/>
    <lineage>
        <taxon>Bacteria</taxon>
        <taxon>Bacillati</taxon>
        <taxon>Actinomycetota</taxon>
        <taxon>Actinomycetes</taxon>
        <taxon>Micrococcales</taxon>
        <taxon>Intrasporangiaceae</taxon>
        <taxon>Janibacter</taxon>
    </lineage>
</organism>
<sequence length="411" mass="44346">MTRSPRWLIAVVALIAAPACTSSTPDPPGREVAASERTSTGLWTPTSSTDGDLTRLGLYGGPVKGGGSASIAAISSSGRFVTSIRPDTGTSGPLLTGTTQMGWWLPGEEPTMMINAPKPPGPSQLVSADAHDDTLIWRETRSTNLEAEDWRILAHSPVGGPAAQVIASYDDYYGADVVPMFNDDWHPLALVEDRAYWSIRDWPTDAPNAPEQRGGLYPDRPTYRILTAPVDGSKKTSQVALGAYGPARAGDRLIYIADDRLTSGRTSGTPRIVESNGSRSRTLYRFDAPTASTRITMTCGTSTYIAWAATKNGRDEINVLPRDEMHPRRIPLRSAGGSTEISCGDRFIAWGRGSGRGDATLYLYDIASQKKTELGATRGYGRVRAQGDTLAYPEKTDGSRPARWVVATWRP</sequence>
<dbReference type="Proteomes" id="UP000271708">
    <property type="component" value="Chromosome"/>
</dbReference>
<evidence type="ECO:0000256" key="1">
    <source>
        <dbReference type="SAM" id="MobiDB-lite"/>
    </source>
</evidence>
<dbReference type="KEGG" id="jme:EEW87_016080"/>
<keyword evidence="2" id="KW-0732">Signal</keyword>
<dbReference type="RefSeq" id="WP_163562452.1">
    <property type="nucleotide sequence ID" value="NZ_CP044548.2"/>
</dbReference>
<protein>
    <recommendedName>
        <fullName evidence="5">Lipoprotein LpqB beta-propeller domain-containing protein</fullName>
    </recommendedName>
</protein>
<dbReference type="EMBL" id="CP044548">
    <property type="protein sequence ID" value="QFQ31527.2"/>
    <property type="molecule type" value="Genomic_DNA"/>
</dbReference>
<dbReference type="AlphaFoldDB" id="A0A5P8FPK0"/>
<evidence type="ECO:0000256" key="2">
    <source>
        <dbReference type="SAM" id="SignalP"/>
    </source>
</evidence>
<evidence type="ECO:0008006" key="5">
    <source>
        <dbReference type="Google" id="ProtNLM"/>
    </source>
</evidence>
<evidence type="ECO:0000313" key="3">
    <source>
        <dbReference type="EMBL" id="QFQ31527.2"/>
    </source>
</evidence>